<dbReference type="AlphaFoldDB" id="A0A9W6UQ33"/>
<accession>A0A9W6UQ33</accession>
<evidence type="ECO:0000313" key="2">
    <source>
        <dbReference type="EMBL" id="GLW58121.1"/>
    </source>
</evidence>
<name>A0A9W6UQ33_9ACTN</name>
<reference evidence="2" key="1">
    <citation type="submission" date="2023-02" db="EMBL/GenBank/DDBJ databases">
        <title>Kitasatospora phosalacinea NBRC 14362.</title>
        <authorList>
            <person name="Ichikawa N."/>
            <person name="Sato H."/>
            <person name="Tonouchi N."/>
        </authorList>
    </citation>
    <scope>NUCLEOTIDE SEQUENCE</scope>
    <source>
        <strain evidence="2">NBRC 14362</strain>
    </source>
</reference>
<dbReference type="OrthoDB" id="4279571at2"/>
<dbReference type="RefSeq" id="WP_158715126.1">
    <property type="nucleotide sequence ID" value="NZ_BSRX01000047.1"/>
</dbReference>
<protein>
    <submittedName>
        <fullName evidence="2">Uncharacterized protein</fullName>
    </submittedName>
</protein>
<organism evidence="2 3">
    <name type="scientific">Kitasatospora phosalacinea</name>
    <dbReference type="NCBI Taxonomy" id="2065"/>
    <lineage>
        <taxon>Bacteria</taxon>
        <taxon>Bacillati</taxon>
        <taxon>Actinomycetota</taxon>
        <taxon>Actinomycetes</taxon>
        <taxon>Kitasatosporales</taxon>
        <taxon>Streptomycetaceae</taxon>
        <taxon>Kitasatospora</taxon>
    </lineage>
</organism>
<dbReference type="EMBL" id="BSRX01000047">
    <property type="protein sequence ID" value="GLW58121.1"/>
    <property type="molecule type" value="Genomic_DNA"/>
</dbReference>
<dbReference type="Proteomes" id="UP001165143">
    <property type="component" value="Unassembled WGS sequence"/>
</dbReference>
<sequence length="92" mass="10223">MHTPPPGSSSSPEDGGSHVEDAQEAIGAVVAWYSRRLMEARRAGDQQRLEELTELLQACAEDRRRLVDAAPEELERVSAQYAERLRKMESGS</sequence>
<proteinExistence type="predicted"/>
<feature type="region of interest" description="Disordered" evidence="1">
    <location>
        <begin position="1"/>
        <end position="23"/>
    </location>
</feature>
<gene>
    <name evidence="2" type="ORF">Kpho01_61320</name>
</gene>
<comment type="caution">
    <text evidence="2">The sequence shown here is derived from an EMBL/GenBank/DDBJ whole genome shotgun (WGS) entry which is preliminary data.</text>
</comment>
<evidence type="ECO:0000313" key="3">
    <source>
        <dbReference type="Proteomes" id="UP001165143"/>
    </source>
</evidence>
<evidence type="ECO:0000256" key="1">
    <source>
        <dbReference type="SAM" id="MobiDB-lite"/>
    </source>
</evidence>